<name>A0A9P6F885_9FUNG</name>
<evidence type="ECO:0000313" key="6">
    <source>
        <dbReference type="Proteomes" id="UP000723463"/>
    </source>
</evidence>
<keyword evidence="3" id="KW-0862">Zinc</keyword>
<dbReference type="AlphaFoldDB" id="A0A9P6F885"/>
<gene>
    <name evidence="5" type="ORF">EC957_011728</name>
</gene>
<dbReference type="Proteomes" id="UP000723463">
    <property type="component" value="Unassembled WGS sequence"/>
</dbReference>
<proteinExistence type="predicted"/>
<reference evidence="5" key="1">
    <citation type="journal article" date="2020" name="Fungal Divers.">
        <title>Resolving the Mortierellaceae phylogeny through synthesis of multi-gene phylogenetics and phylogenomics.</title>
        <authorList>
            <person name="Vandepol N."/>
            <person name="Liber J."/>
            <person name="Desiro A."/>
            <person name="Na H."/>
            <person name="Kennedy M."/>
            <person name="Barry K."/>
            <person name="Grigoriev I.V."/>
            <person name="Miller A.N."/>
            <person name="O'Donnell K."/>
            <person name="Stajich J.E."/>
            <person name="Bonito G."/>
        </authorList>
    </citation>
    <scope>NUCLEOTIDE SEQUENCE</scope>
    <source>
        <strain evidence="5">NRRL 2591</strain>
    </source>
</reference>
<dbReference type="InterPro" id="IPR027377">
    <property type="entry name" value="ZAR1/RTP1-5-like_Znf-3CxxC"/>
</dbReference>
<organism evidence="5 6">
    <name type="scientific">Mortierella hygrophila</name>
    <dbReference type="NCBI Taxonomy" id="979708"/>
    <lineage>
        <taxon>Eukaryota</taxon>
        <taxon>Fungi</taxon>
        <taxon>Fungi incertae sedis</taxon>
        <taxon>Mucoromycota</taxon>
        <taxon>Mortierellomycotina</taxon>
        <taxon>Mortierellomycetes</taxon>
        <taxon>Mortierellales</taxon>
        <taxon>Mortierellaceae</taxon>
        <taxon>Mortierella</taxon>
    </lineage>
</organism>
<evidence type="ECO:0000313" key="5">
    <source>
        <dbReference type="EMBL" id="KAF9544722.1"/>
    </source>
</evidence>
<evidence type="ECO:0000256" key="2">
    <source>
        <dbReference type="ARBA" id="ARBA00022771"/>
    </source>
</evidence>
<feature type="domain" description="3CxxC-type" evidence="4">
    <location>
        <begin position="53"/>
        <end position="154"/>
    </location>
</feature>
<evidence type="ECO:0000259" key="4">
    <source>
        <dbReference type="SMART" id="SM01328"/>
    </source>
</evidence>
<keyword evidence="6" id="KW-1185">Reference proteome</keyword>
<accession>A0A9P6F885</accession>
<evidence type="ECO:0000256" key="1">
    <source>
        <dbReference type="ARBA" id="ARBA00022723"/>
    </source>
</evidence>
<dbReference type="SMART" id="SM01328">
    <property type="entry name" value="zf-3CxxC"/>
    <property type="match status" value="1"/>
</dbReference>
<comment type="caution">
    <text evidence="5">The sequence shown here is derived from an EMBL/GenBank/DDBJ whole genome shotgun (WGS) entry which is preliminary data.</text>
</comment>
<protein>
    <recommendedName>
        <fullName evidence="4">3CxxC-type domain-containing protein</fullName>
    </recommendedName>
</protein>
<keyword evidence="1" id="KW-0479">Metal-binding</keyword>
<dbReference type="Pfam" id="PF13695">
    <property type="entry name" value="Zn_ribbon_3CxxC"/>
    <property type="match status" value="1"/>
</dbReference>
<sequence length="164" mass="18910">MSSSTLPPPKLVQGKEFDGADLHAAVIRGSGHRYKYNQQLSNDTSDRPGQSRFIVGSFTCTRCSRTRSHTWHSGVICTEIFFTLDDRYRTILHAQQCRRCQAYVKPEVDEDNYVKKIVSALDLWSGRRERLESTGDFKETDPHDEERCHGCQIGVCKRQRRTAW</sequence>
<keyword evidence="2" id="KW-0863">Zinc-finger</keyword>
<evidence type="ECO:0000256" key="3">
    <source>
        <dbReference type="ARBA" id="ARBA00022833"/>
    </source>
</evidence>
<dbReference type="GO" id="GO:0008270">
    <property type="term" value="F:zinc ion binding"/>
    <property type="evidence" value="ECO:0007669"/>
    <property type="project" value="UniProtKB-KW"/>
</dbReference>
<dbReference type="EMBL" id="JAAAXW010000085">
    <property type="protein sequence ID" value="KAF9544722.1"/>
    <property type="molecule type" value="Genomic_DNA"/>
</dbReference>